<comment type="caution">
    <text evidence="3">The sequence shown here is derived from an EMBL/GenBank/DDBJ whole genome shotgun (WGS) entry which is preliminary data.</text>
</comment>
<feature type="domain" description="DUF5641" evidence="2">
    <location>
        <begin position="227"/>
        <end position="321"/>
    </location>
</feature>
<evidence type="ECO:0000313" key="4">
    <source>
        <dbReference type="Proteomes" id="UP001162156"/>
    </source>
</evidence>
<gene>
    <name evidence="3" type="ORF">NQ314_005434</name>
</gene>
<reference evidence="3" key="1">
    <citation type="journal article" date="2023" name="Insect Mol. Biol.">
        <title>Genome sequencing provides insights into the evolution of gene families encoding plant cell wall-degrading enzymes in longhorned beetles.</title>
        <authorList>
            <person name="Shin N.R."/>
            <person name="Okamura Y."/>
            <person name="Kirsch R."/>
            <person name="Pauchet Y."/>
        </authorList>
    </citation>
    <scope>NUCLEOTIDE SEQUENCE</scope>
    <source>
        <strain evidence="3">RBIC_L_NR</strain>
    </source>
</reference>
<organism evidence="3 4">
    <name type="scientific">Rhamnusium bicolor</name>
    <dbReference type="NCBI Taxonomy" id="1586634"/>
    <lineage>
        <taxon>Eukaryota</taxon>
        <taxon>Metazoa</taxon>
        <taxon>Ecdysozoa</taxon>
        <taxon>Arthropoda</taxon>
        <taxon>Hexapoda</taxon>
        <taxon>Insecta</taxon>
        <taxon>Pterygota</taxon>
        <taxon>Neoptera</taxon>
        <taxon>Endopterygota</taxon>
        <taxon>Coleoptera</taxon>
        <taxon>Polyphaga</taxon>
        <taxon>Cucujiformia</taxon>
        <taxon>Chrysomeloidea</taxon>
        <taxon>Cerambycidae</taxon>
        <taxon>Lepturinae</taxon>
        <taxon>Rhagiini</taxon>
        <taxon>Rhamnusium</taxon>
    </lineage>
</organism>
<evidence type="ECO:0000256" key="1">
    <source>
        <dbReference type="SAM" id="MobiDB-lite"/>
    </source>
</evidence>
<dbReference type="InterPro" id="IPR040676">
    <property type="entry name" value="DUF5641"/>
</dbReference>
<sequence>MSISVELSEVRESDGKIPVERRKIEIALVPGQAVNDTRKSRADQSISFGWIYQFKKYLDAVDKTKLNDISVAELQCRIGKFEPIYDDFNIVQSELESKLDFSDTEEQERTQFEDDYFLYIGKARLHIDKTPSNSHKSDNISNSSQTSQSNVHENNSIESHTHAVQSESQVMTSHCCDNQVILSTAMVLVKDNQGKFYKARALLDNGSMSNFITEELCKKLGLTTIEKYERMQRALQHFWKRWQREYIAELQSRLKWKTSFSMLLKIDSLVLLKDDDQPPLMWKLGRVTGLHPGTDNIIRVATVKLSNGSEVRRVVSKLCVLPLESDSL</sequence>
<protein>
    <recommendedName>
        <fullName evidence="2">DUF5641 domain-containing protein</fullName>
    </recommendedName>
</protein>
<feature type="region of interest" description="Disordered" evidence="1">
    <location>
        <begin position="129"/>
        <end position="164"/>
    </location>
</feature>
<dbReference type="PANTHER" id="PTHR47331">
    <property type="entry name" value="PHD-TYPE DOMAIN-CONTAINING PROTEIN"/>
    <property type="match status" value="1"/>
</dbReference>
<evidence type="ECO:0000259" key="2">
    <source>
        <dbReference type="Pfam" id="PF18701"/>
    </source>
</evidence>
<dbReference type="Proteomes" id="UP001162156">
    <property type="component" value="Unassembled WGS sequence"/>
</dbReference>
<dbReference type="EMBL" id="JANEYF010001514">
    <property type="protein sequence ID" value="KAJ8963713.1"/>
    <property type="molecule type" value="Genomic_DNA"/>
</dbReference>
<evidence type="ECO:0000313" key="3">
    <source>
        <dbReference type="EMBL" id="KAJ8963713.1"/>
    </source>
</evidence>
<proteinExistence type="predicted"/>
<feature type="compositionally biased region" description="Low complexity" evidence="1">
    <location>
        <begin position="139"/>
        <end position="150"/>
    </location>
</feature>
<keyword evidence="4" id="KW-1185">Reference proteome</keyword>
<dbReference type="PANTHER" id="PTHR47331:SF5">
    <property type="entry name" value="RIBONUCLEASE H"/>
    <property type="match status" value="1"/>
</dbReference>
<dbReference type="Pfam" id="PF18701">
    <property type="entry name" value="DUF5641"/>
    <property type="match status" value="1"/>
</dbReference>
<dbReference type="AlphaFoldDB" id="A0AAV8ZHG8"/>
<accession>A0AAV8ZHG8</accession>
<name>A0AAV8ZHG8_9CUCU</name>
<feature type="compositionally biased region" description="Polar residues" evidence="1">
    <location>
        <begin position="151"/>
        <end position="164"/>
    </location>
</feature>